<evidence type="ECO:0000256" key="5">
    <source>
        <dbReference type="ARBA" id="ARBA00022614"/>
    </source>
</evidence>
<dbReference type="FunFam" id="3.80.10.10:FF:000270">
    <property type="entry name" value="Putative LRR receptor-like serine/threonine-protein kinase"/>
    <property type="match status" value="1"/>
</dbReference>
<keyword evidence="13" id="KW-0832">Ubl conjugation</keyword>
<keyword evidence="16" id="KW-1015">Disulfide bond</keyword>
<dbReference type="SMART" id="SM00369">
    <property type="entry name" value="LRR_TYP"/>
    <property type="match status" value="5"/>
</dbReference>
<feature type="transmembrane region" description="Helical" evidence="20">
    <location>
        <begin position="387"/>
        <end position="408"/>
    </location>
</feature>
<evidence type="ECO:0000256" key="4">
    <source>
        <dbReference type="ARBA" id="ARBA00022553"/>
    </source>
</evidence>
<dbReference type="PANTHER" id="PTHR48056:SF43">
    <property type="entry name" value="LRR RECEPTOR-LIKE SERINE_THREONINE-PROTEIN KINASE"/>
    <property type="match status" value="1"/>
</dbReference>
<dbReference type="SUPFAM" id="SSF52058">
    <property type="entry name" value="L domain-like"/>
    <property type="match status" value="1"/>
</dbReference>
<dbReference type="PANTHER" id="PTHR48056">
    <property type="entry name" value="LRR RECEPTOR-LIKE SERINE/THREONINE-PROTEIN KINASE-RELATED"/>
    <property type="match status" value="1"/>
</dbReference>
<keyword evidence="4" id="KW-0597">Phosphoprotein</keyword>
<accession>A0A5P1EU57</accession>
<evidence type="ECO:0000256" key="6">
    <source>
        <dbReference type="ARBA" id="ARBA00022679"/>
    </source>
</evidence>
<dbReference type="InterPro" id="IPR011009">
    <property type="entry name" value="Kinase-like_dom_sf"/>
</dbReference>
<dbReference type="InterPro" id="IPR003591">
    <property type="entry name" value="Leu-rich_rpt_typical-subtyp"/>
</dbReference>
<dbReference type="OMA" id="TDPAMHE"/>
<dbReference type="Pfam" id="PF00069">
    <property type="entry name" value="Pkinase"/>
    <property type="match status" value="1"/>
</dbReference>
<keyword evidence="23" id="KW-1185">Reference proteome</keyword>
<sequence>MDLSLNLVSGSIPKTIGKLSNLQQLQLSTNQLSGSIPAEISNCFALTDFEVDNNNLSGEIDIDFKKLSGLTLFFAWQNRLTGNIPGNLAECQNLQSLDLSYNNLTGPIPKQLFGLQNLTKLLLLSNELSGLIPPDIGNCTNLFRVRLNENSLTGSLPAEIGMLKNLNFLDISGNRLIGQIPPALSGCESLEFLDLHSNALGGSLPDSLPKNLQFVDISDNMLSGPLGPAIRSLTQLTKFVAGKNRFSGMIPSELKLCTKLQLLDLGANVLSGAIPAEIGELPALEISLNLSYNRLFGTIPSQFSGLSKLAILDVSHNNLTGDLNHLVDLQNLVALNISFNSFSGSLPNSPFFRKLPLSDLTGNQGLFISSGSASTGTTAASMSALKLAVSILVSVGVLLLLIAAYVAVRARAAPSRDETDTWEVTLYQKLDFSVDDIVRRLTSANVIGTGSSGVVYKVGLPTGDTFAVKKMWSSNENGAFQNEISTLGTIRHRNIVRLLGWGANGSTKLLFYNYLVNGSLSGFLHRGVKGSGDWEMRYNIVVGVAHAISYLHHDCVPAILHGDVKSMNVLLGERYEAYLADFGLAKVLTGGCSRVGKLEIKPSPKIAGSYGYIGPEHASMQRITEKSDVYSYGVVLLEVLTGRHPLDPSLPGGAHLVQWVRDHLANKRDPIELLDSRLRGLPESQTQEMVQALAISVLCVSPRPDDRPTMKDVVALLKEIRQSVADDQKTSSVSNIGASPVRDLDLKGSSTCSFAMSDCSS</sequence>
<keyword evidence="11" id="KW-0418">Kinase</keyword>
<evidence type="ECO:0000256" key="14">
    <source>
        <dbReference type="ARBA" id="ARBA00022989"/>
    </source>
</evidence>
<keyword evidence="2" id="KW-1003">Cell membrane</keyword>
<dbReference type="SMART" id="SM00220">
    <property type="entry name" value="S_TKc"/>
    <property type="match status" value="1"/>
</dbReference>
<keyword evidence="5" id="KW-0433">Leucine-rich repeat</keyword>
<dbReference type="GO" id="GO:0005886">
    <property type="term" value="C:plasma membrane"/>
    <property type="evidence" value="ECO:0007669"/>
    <property type="project" value="UniProtKB-SubCell"/>
</dbReference>
<dbReference type="FunFam" id="3.80.10.10:FF:001034">
    <property type="entry name" value="Leucine-rich receptor-like protein kinase family protein"/>
    <property type="match status" value="1"/>
</dbReference>
<dbReference type="InterPro" id="IPR008271">
    <property type="entry name" value="Ser/Thr_kinase_AS"/>
</dbReference>
<feature type="binding site" evidence="19">
    <location>
        <position position="470"/>
    </location>
    <ligand>
        <name>ATP</name>
        <dbReference type="ChEBI" id="CHEBI:30616"/>
    </ligand>
</feature>
<evidence type="ECO:0000256" key="16">
    <source>
        <dbReference type="ARBA" id="ARBA00023157"/>
    </source>
</evidence>
<evidence type="ECO:0000256" key="17">
    <source>
        <dbReference type="ARBA" id="ARBA00023170"/>
    </source>
</evidence>
<dbReference type="Gene3D" id="1.10.510.10">
    <property type="entry name" value="Transferase(Phosphotransferase) domain 1"/>
    <property type="match status" value="1"/>
</dbReference>
<dbReference type="FunFam" id="1.10.510.10:FF:000276">
    <property type="entry name" value="LRR receptor-like serine/threonine-protein kinase RCH1"/>
    <property type="match status" value="1"/>
</dbReference>
<dbReference type="PRINTS" id="PR00019">
    <property type="entry name" value="LEURICHRPT"/>
</dbReference>
<evidence type="ECO:0000256" key="7">
    <source>
        <dbReference type="ARBA" id="ARBA00022692"/>
    </source>
</evidence>
<organism evidence="22 23">
    <name type="scientific">Asparagus officinalis</name>
    <name type="common">Garden asparagus</name>
    <dbReference type="NCBI Taxonomy" id="4686"/>
    <lineage>
        <taxon>Eukaryota</taxon>
        <taxon>Viridiplantae</taxon>
        <taxon>Streptophyta</taxon>
        <taxon>Embryophyta</taxon>
        <taxon>Tracheophyta</taxon>
        <taxon>Spermatophyta</taxon>
        <taxon>Magnoliopsida</taxon>
        <taxon>Liliopsida</taxon>
        <taxon>Asparagales</taxon>
        <taxon>Asparagaceae</taxon>
        <taxon>Asparagoideae</taxon>
        <taxon>Asparagus</taxon>
    </lineage>
</organism>
<keyword evidence="12 19" id="KW-0067">ATP-binding</keyword>
<keyword evidence="3" id="KW-0723">Serine/threonine-protein kinase</keyword>
<dbReference type="SUPFAM" id="SSF52047">
    <property type="entry name" value="RNI-like"/>
    <property type="match status" value="1"/>
</dbReference>
<dbReference type="InterPro" id="IPR017441">
    <property type="entry name" value="Protein_kinase_ATP_BS"/>
</dbReference>
<dbReference type="InterPro" id="IPR050647">
    <property type="entry name" value="Plant_LRR-RLKs"/>
</dbReference>
<dbReference type="InterPro" id="IPR000719">
    <property type="entry name" value="Prot_kinase_dom"/>
</dbReference>
<keyword evidence="14 20" id="KW-1133">Transmembrane helix</keyword>
<dbReference type="GO" id="GO:0005524">
    <property type="term" value="F:ATP binding"/>
    <property type="evidence" value="ECO:0007669"/>
    <property type="project" value="UniProtKB-UniRule"/>
</dbReference>
<name>A0A5P1EU57_ASPOF</name>
<evidence type="ECO:0000256" key="9">
    <source>
        <dbReference type="ARBA" id="ARBA00022737"/>
    </source>
</evidence>
<evidence type="ECO:0000256" key="12">
    <source>
        <dbReference type="ARBA" id="ARBA00022840"/>
    </source>
</evidence>
<evidence type="ECO:0000256" key="20">
    <source>
        <dbReference type="SAM" id="Phobius"/>
    </source>
</evidence>
<reference evidence="23" key="1">
    <citation type="journal article" date="2017" name="Nat. Commun.">
        <title>The asparagus genome sheds light on the origin and evolution of a young Y chromosome.</title>
        <authorList>
            <person name="Harkess A."/>
            <person name="Zhou J."/>
            <person name="Xu C."/>
            <person name="Bowers J.E."/>
            <person name="Van der Hulst R."/>
            <person name="Ayyampalayam S."/>
            <person name="Mercati F."/>
            <person name="Riccardi P."/>
            <person name="McKain M.R."/>
            <person name="Kakrana A."/>
            <person name="Tang H."/>
            <person name="Ray J."/>
            <person name="Groenendijk J."/>
            <person name="Arikit S."/>
            <person name="Mathioni S.M."/>
            <person name="Nakano M."/>
            <person name="Shan H."/>
            <person name="Telgmann-Rauber A."/>
            <person name="Kanno A."/>
            <person name="Yue Z."/>
            <person name="Chen H."/>
            <person name="Li W."/>
            <person name="Chen Y."/>
            <person name="Xu X."/>
            <person name="Zhang Y."/>
            <person name="Luo S."/>
            <person name="Chen H."/>
            <person name="Gao J."/>
            <person name="Mao Z."/>
            <person name="Pires J.C."/>
            <person name="Luo M."/>
            <person name="Kudrna D."/>
            <person name="Wing R.A."/>
            <person name="Meyers B.C."/>
            <person name="Yi K."/>
            <person name="Kong H."/>
            <person name="Lavrijsen P."/>
            <person name="Sunseri F."/>
            <person name="Falavigna A."/>
            <person name="Ye Y."/>
            <person name="Leebens-Mack J.H."/>
            <person name="Chen G."/>
        </authorList>
    </citation>
    <scope>NUCLEOTIDE SEQUENCE [LARGE SCALE GENOMIC DNA]</scope>
    <source>
        <strain evidence="23">cv. DH0086</strain>
    </source>
</reference>
<dbReference type="GO" id="GO:0010074">
    <property type="term" value="P:maintenance of meristem identity"/>
    <property type="evidence" value="ECO:0007669"/>
    <property type="project" value="UniProtKB-ARBA"/>
</dbReference>
<dbReference type="InterPro" id="IPR032675">
    <property type="entry name" value="LRR_dom_sf"/>
</dbReference>
<gene>
    <name evidence="22" type="ORF">A4U43_C05F21760</name>
</gene>
<dbReference type="SUPFAM" id="SSF56112">
    <property type="entry name" value="Protein kinase-like (PK-like)"/>
    <property type="match status" value="1"/>
</dbReference>
<dbReference type="Pfam" id="PF00560">
    <property type="entry name" value="LRR_1"/>
    <property type="match status" value="5"/>
</dbReference>
<proteinExistence type="predicted"/>
<dbReference type="EMBL" id="CM007385">
    <property type="protein sequence ID" value="ONK69334.1"/>
    <property type="molecule type" value="Genomic_DNA"/>
</dbReference>
<evidence type="ECO:0000256" key="1">
    <source>
        <dbReference type="ARBA" id="ARBA00004251"/>
    </source>
</evidence>
<dbReference type="Gene3D" id="3.30.200.20">
    <property type="entry name" value="Phosphorylase Kinase, domain 1"/>
    <property type="match status" value="1"/>
</dbReference>
<dbReference type="Proteomes" id="UP000243459">
    <property type="component" value="Chromosome 5"/>
</dbReference>
<dbReference type="PROSITE" id="PS00108">
    <property type="entry name" value="PROTEIN_KINASE_ST"/>
    <property type="match status" value="1"/>
</dbReference>
<dbReference type="GO" id="GO:0010082">
    <property type="term" value="P:regulation of root meristem growth"/>
    <property type="evidence" value="ECO:0007669"/>
    <property type="project" value="UniProtKB-ARBA"/>
</dbReference>
<dbReference type="GO" id="GO:0004674">
    <property type="term" value="F:protein serine/threonine kinase activity"/>
    <property type="evidence" value="ECO:0007669"/>
    <property type="project" value="UniProtKB-KW"/>
</dbReference>
<keyword evidence="7 20" id="KW-0812">Transmembrane</keyword>
<protein>
    <recommendedName>
        <fullName evidence="21">Protein kinase domain-containing protein</fullName>
    </recommendedName>
</protein>
<dbReference type="PROSITE" id="PS00107">
    <property type="entry name" value="PROTEIN_KINASE_ATP"/>
    <property type="match status" value="1"/>
</dbReference>
<dbReference type="Gene3D" id="3.80.10.10">
    <property type="entry name" value="Ribonuclease Inhibitor"/>
    <property type="match status" value="4"/>
</dbReference>
<evidence type="ECO:0000256" key="10">
    <source>
        <dbReference type="ARBA" id="ARBA00022741"/>
    </source>
</evidence>
<evidence type="ECO:0000256" key="3">
    <source>
        <dbReference type="ARBA" id="ARBA00022527"/>
    </source>
</evidence>
<dbReference type="GO" id="GO:0042277">
    <property type="term" value="F:peptide binding"/>
    <property type="evidence" value="ECO:0007669"/>
    <property type="project" value="UniProtKB-ARBA"/>
</dbReference>
<keyword evidence="15 20" id="KW-0472">Membrane</keyword>
<evidence type="ECO:0000313" key="22">
    <source>
        <dbReference type="EMBL" id="ONK69334.1"/>
    </source>
</evidence>
<keyword evidence="17" id="KW-0675">Receptor</keyword>
<evidence type="ECO:0000256" key="18">
    <source>
        <dbReference type="ARBA" id="ARBA00023180"/>
    </source>
</evidence>
<keyword evidence="8" id="KW-0732">Signal</keyword>
<evidence type="ECO:0000256" key="15">
    <source>
        <dbReference type="ARBA" id="ARBA00023136"/>
    </source>
</evidence>
<dbReference type="Pfam" id="PF13855">
    <property type="entry name" value="LRR_8"/>
    <property type="match status" value="1"/>
</dbReference>
<keyword evidence="6" id="KW-0808">Transferase</keyword>
<evidence type="ECO:0000256" key="19">
    <source>
        <dbReference type="PROSITE-ProRule" id="PRU10141"/>
    </source>
</evidence>
<comment type="subcellular location">
    <subcellularLocation>
        <location evidence="1">Cell membrane</location>
        <topology evidence="1">Single-pass type I membrane protein</topology>
    </subcellularLocation>
</comment>
<keyword evidence="9" id="KW-0677">Repeat</keyword>
<dbReference type="InterPro" id="IPR001611">
    <property type="entry name" value="Leu-rich_rpt"/>
</dbReference>
<evidence type="ECO:0000256" key="11">
    <source>
        <dbReference type="ARBA" id="ARBA00022777"/>
    </source>
</evidence>
<evidence type="ECO:0000256" key="8">
    <source>
        <dbReference type="ARBA" id="ARBA00022729"/>
    </source>
</evidence>
<feature type="domain" description="Protein kinase" evidence="21">
    <location>
        <begin position="441"/>
        <end position="720"/>
    </location>
</feature>
<evidence type="ECO:0000313" key="23">
    <source>
        <dbReference type="Proteomes" id="UP000243459"/>
    </source>
</evidence>
<dbReference type="FunFam" id="3.30.200.20:FF:000642">
    <property type="entry name" value="Putative LRR receptor-like serine/threonine-protein kinase"/>
    <property type="match status" value="1"/>
</dbReference>
<dbReference type="Gramene" id="ONK69334">
    <property type="protein sequence ID" value="ONK69334"/>
    <property type="gene ID" value="A4U43_C05F21760"/>
</dbReference>
<dbReference type="PROSITE" id="PS50011">
    <property type="entry name" value="PROTEIN_KINASE_DOM"/>
    <property type="match status" value="1"/>
</dbReference>
<evidence type="ECO:0000256" key="2">
    <source>
        <dbReference type="ARBA" id="ARBA00022475"/>
    </source>
</evidence>
<evidence type="ECO:0000259" key="21">
    <source>
        <dbReference type="PROSITE" id="PS50011"/>
    </source>
</evidence>
<keyword evidence="10 19" id="KW-0547">Nucleotide-binding</keyword>
<evidence type="ECO:0000256" key="13">
    <source>
        <dbReference type="ARBA" id="ARBA00022843"/>
    </source>
</evidence>
<dbReference type="AlphaFoldDB" id="A0A5P1EU57"/>
<dbReference type="GO" id="GO:0033612">
    <property type="term" value="F:receptor serine/threonine kinase binding"/>
    <property type="evidence" value="ECO:0007669"/>
    <property type="project" value="TreeGrafter"/>
</dbReference>
<dbReference type="GO" id="GO:0001653">
    <property type="term" value="F:peptide receptor activity"/>
    <property type="evidence" value="ECO:0007669"/>
    <property type="project" value="UniProtKB-ARBA"/>
</dbReference>
<keyword evidence="18" id="KW-0325">Glycoprotein</keyword>